<protein>
    <submittedName>
        <fullName evidence="5">Glycoside hydrolase family 18</fullName>
    </submittedName>
</protein>
<dbReference type="InterPro" id="IPR001223">
    <property type="entry name" value="Glyco_hydro18_cat"/>
</dbReference>
<organism evidence="5 6">
    <name type="scientific">Ruminiclostridium papyrosolvens DSM 2782</name>
    <dbReference type="NCBI Taxonomy" id="588581"/>
    <lineage>
        <taxon>Bacteria</taxon>
        <taxon>Bacillati</taxon>
        <taxon>Bacillota</taxon>
        <taxon>Clostridia</taxon>
        <taxon>Eubacteriales</taxon>
        <taxon>Oscillospiraceae</taxon>
        <taxon>Ruminiclostridium</taxon>
    </lineage>
</organism>
<comment type="caution">
    <text evidence="5">The sequence shown here is derived from an EMBL/GenBank/DDBJ whole genome shotgun (WGS) entry which is preliminary data.</text>
</comment>
<gene>
    <name evidence="5" type="ORF">Cpap_1629</name>
</gene>
<feature type="domain" description="GH18" evidence="4">
    <location>
        <begin position="24"/>
        <end position="347"/>
    </location>
</feature>
<evidence type="ECO:0000313" key="5">
    <source>
        <dbReference type="EMBL" id="EGD47236.1"/>
    </source>
</evidence>
<feature type="chain" id="PRO_5003276061" evidence="2">
    <location>
        <begin position="24"/>
        <end position="542"/>
    </location>
</feature>
<accession>F1TES0</accession>
<dbReference type="AlphaFoldDB" id="F1TES0"/>
<dbReference type="Pfam" id="PF00395">
    <property type="entry name" value="SLH"/>
    <property type="match status" value="3"/>
</dbReference>
<evidence type="ECO:0000256" key="1">
    <source>
        <dbReference type="ARBA" id="ARBA00022737"/>
    </source>
</evidence>
<evidence type="ECO:0000259" key="3">
    <source>
        <dbReference type="PROSITE" id="PS51272"/>
    </source>
</evidence>
<keyword evidence="1" id="KW-0677">Repeat</keyword>
<dbReference type="Proteomes" id="UP000003860">
    <property type="component" value="Unassembled WGS sequence"/>
</dbReference>
<dbReference type="Pfam" id="PF00704">
    <property type="entry name" value="Glyco_hydro_18"/>
    <property type="match status" value="1"/>
</dbReference>
<evidence type="ECO:0000313" key="6">
    <source>
        <dbReference type="Proteomes" id="UP000003860"/>
    </source>
</evidence>
<feature type="domain" description="SLH" evidence="3">
    <location>
        <begin position="344"/>
        <end position="407"/>
    </location>
</feature>
<dbReference type="OrthoDB" id="1738107at2"/>
<dbReference type="InterPro" id="IPR001119">
    <property type="entry name" value="SLH_dom"/>
</dbReference>
<reference evidence="5" key="1">
    <citation type="submission" date="2009-07" db="EMBL/GenBank/DDBJ databases">
        <authorList>
            <consortium name="US DOE Joint Genome Institute (JGI-PGF)"/>
            <person name="Lucas S."/>
            <person name="Copeland A."/>
            <person name="Lapidus A."/>
            <person name="Glavina del Rio T."/>
            <person name="Tice H."/>
            <person name="Bruce D."/>
            <person name="Goodwin L."/>
            <person name="Pitluck S."/>
            <person name="Larimer F."/>
            <person name="Land M.L."/>
            <person name="Mouttaki H."/>
            <person name="He Z."/>
            <person name="Zhou J."/>
            <person name="Hemme C.L."/>
        </authorList>
    </citation>
    <scope>NUCLEOTIDE SEQUENCE [LARGE SCALE GENOMIC DNA]</scope>
    <source>
        <strain evidence="5">DSM 2782</strain>
    </source>
</reference>
<feature type="domain" description="SLH" evidence="3">
    <location>
        <begin position="466"/>
        <end position="530"/>
    </location>
</feature>
<dbReference type="RefSeq" id="WP_004620352.1">
    <property type="nucleotide sequence ID" value="NZ_ACXX02000009.1"/>
</dbReference>
<dbReference type="PANTHER" id="PTHR46066:SF2">
    <property type="entry name" value="CHITINASE DOMAIN-CONTAINING PROTEIN 1"/>
    <property type="match status" value="1"/>
</dbReference>
<dbReference type="PANTHER" id="PTHR46066">
    <property type="entry name" value="CHITINASE DOMAIN-CONTAINING PROTEIN 1 FAMILY MEMBER"/>
    <property type="match status" value="1"/>
</dbReference>
<name>F1TES0_9FIRM</name>
<evidence type="ECO:0000256" key="2">
    <source>
        <dbReference type="SAM" id="SignalP"/>
    </source>
</evidence>
<dbReference type="GO" id="GO:0005975">
    <property type="term" value="P:carbohydrate metabolic process"/>
    <property type="evidence" value="ECO:0007669"/>
    <property type="project" value="InterPro"/>
</dbReference>
<dbReference type="GO" id="GO:0016787">
    <property type="term" value="F:hydrolase activity"/>
    <property type="evidence" value="ECO:0007669"/>
    <property type="project" value="UniProtKB-KW"/>
</dbReference>
<dbReference type="GO" id="GO:0008061">
    <property type="term" value="F:chitin binding"/>
    <property type="evidence" value="ECO:0007669"/>
    <property type="project" value="InterPro"/>
</dbReference>
<dbReference type="Gene3D" id="3.10.50.10">
    <property type="match status" value="1"/>
</dbReference>
<dbReference type="PROSITE" id="PS51272">
    <property type="entry name" value="SLH"/>
    <property type="match status" value="3"/>
</dbReference>
<dbReference type="SUPFAM" id="SSF51445">
    <property type="entry name" value="(Trans)glycosidases"/>
    <property type="match status" value="1"/>
</dbReference>
<dbReference type="SMART" id="SM00636">
    <property type="entry name" value="Glyco_18"/>
    <property type="match status" value="1"/>
</dbReference>
<dbReference type="InterPro" id="IPR029070">
    <property type="entry name" value="Chitinase_insertion_sf"/>
</dbReference>
<sequence length="542" mass="59751">MGLKKCIVSMFIFLILFQTSTSAYESISYLYAGNTTTYINNVNRSGSNLTTVSPDYFEINSNGTLKNTVKVDPLFVQSMHAKGIKVVPYLSNNWERALGRAALANQTSFAAGLSAEIERLGCDGVNIDIQNLTETDRNAYTAFLKLLRSYMPKTKILSVCVAANPWGSTIGWQGSYDYAALGTTCDQIFIMAYDEHYTGSAPGAVAGFSFVEKSVKEALKYIPSTKIVLGIPFYGRYWKQGSTSGGYGVTVSDVERLVSTCKSKTWYDSTTQCARATVTVTSTDNAVIWGSSKLSAGTYDIWYENETSLEKKLSLVSKYNLLGAGSWALGQEPQRFWNNYSQWLIGKPFIDISNHWAQSYIIDLFQKGIVSGMPGKRFVPDGNLTRAEAAALLVKALGLQNETATASFADTKTHWAAKQIAIVKEKGMFSGYSGNLFYPERKITREEFAVVCDKILFNPDTVDFSQRIFSDVSPESNSWSNKSIIVLSMNNILSGYPDGTFRPKKTITRAEATRVIAALLEYPGGFTISPTNIQNPTPVPPR</sequence>
<feature type="domain" description="SLH" evidence="3">
    <location>
        <begin position="408"/>
        <end position="465"/>
    </location>
</feature>
<feature type="signal peptide" evidence="2">
    <location>
        <begin position="1"/>
        <end position="23"/>
    </location>
</feature>
<evidence type="ECO:0000259" key="4">
    <source>
        <dbReference type="PROSITE" id="PS51910"/>
    </source>
</evidence>
<dbReference type="InterPro" id="IPR011583">
    <property type="entry name" value="Chitinase_II/V-like_cat"/>
</dbReference>
<proteinExistence type="predicted"/>
<dbReference type="InterPro" id="IPR017853">
    <property type="entry name" value="GH"/>
</dbReference>
<dbReference type="Gene3D" id="3.20.20.80">
    <property type="entry name" value="Glycosidases"/>
    <property type="match status" value="1"/>
</dbReference>
<reference evidence="5" key="2">
    <citation type="submission" date="2011-01" db="EMBL/GenBank/DDBJ databases">
        <title>The Non-contiguous Finished genome of Clostridium papyrosolvens.</title>
        <authorList>
            <person name="Lucas S."/>
            <person name="Copeland A."/>
            <person name="Lapidus A."/>
            <person name="Cheng J.-F."/>
            <person name="Goodwin L."/>
            <person name="Pitluck S."/>
            <person name="Misra M."/>
            <person name="Chertkov O."/>
            <person name="Detter J.C."/>
            <person name="Han C."/>
            <person name="Tapia R."/>
            <person name="Land M."/>
            <person name="Hauser L."/>
            <person name="Kyrpides N."/>
            <person name="Ivanova N."/>
            <person name="Pagani I."/>
            <person name="Mouttaki H."/>
            <person name="He Z."/>
            <person name="Zhou J."/>
            <person name="Hemme C.L."/>
            <person name="Woyke T."/>
        </authorList>
    </citation>
    <scope>NUCLEOTIDE SEQUENCE [LARGE SCALE GENOMIC DNA]</scope>
    <source>
        <strain evidence="5">DSM 2782</strain>
    </source>
</reference>
<dbReference type="STRING" id="588581.Cpap_1629"/>
<dbReference type="eggNOG" id="COG3858">
    <property type="taxonomic scope" value="Bacteria"/>
</dbReference>
<keyword evidence="2" id="KW-0732">Signal</keyword>
<keyword evidence="5" id="KW-0378">Hydrolase</keyword>
<dbReference type="EMBL" id="ACXX02000009">
    <property type="protein sequence ID" value="EGD47236.1"/>
    <property type="molecule type" value="Genomic_DNA"/>
</dbReference>
<dbReference type="PROSITE" id="PS51910">
    <property type="entry name" value="GH18_2"/>
    <property type="match status" value="1"/>
</dbReference>
<keyword evidence="6" id="KW-1185">Reference proteome</keyword>